<proteinExistence type="predicted"/>
<sequence length="224" mass="23901">MEMESAFCETKVVVALPGCGSRCFQEEFLPAPKTNHHPCAEDAGSTILPGISQYFLFPRLPNADDAVIEKLPLLFWKHLSLLLTSTCRCLSHSYHVSLCLIFLLLSSPTGGSRLACLLFPLQIPIKDLRRGGSDVLSTFSTSSSVQGSSGIHTALLCSSVDSIVYCTSLLPSSVPPILQGSNAGLQGIFAAGFLVSFHKSPIDRLNCSGFFAGSSIKVGMATLM</sequence>
<name>A0AAV9SRS9_9TELE</name>
<dbReference type="AlphaFoldDB" id="A0AAV9SRS9"/>
<dbReference type="Proteomes" id="UP001311232">
    <property type="component" value="Unassembled WGS sequence"/>
</dbReference>
<protein>
    <submittedName>
        <fullName evidence="1">Uncharacterized protein</fullName>
    </submittedName>
</protein>
<organism evidence="1 2">
    <name type="scientific">Crenichthys baileyi</name>
    <name type="common">White River springfish</name>
    <dbReference type="NCBI Taxonomy" id="28760"/>
    <lineage>
        <taxon>Eukaryota</taxon>
        <taxon>Metazoa</taxon>
        <taxon>Chordata</taxon>
        <taxon>Craniata</taxon>
        <taxon>Vertebrata</taxon>
        <taxon>Euteleostomi</taxon>
        <taxon>Actinopterygii</taxon>
        <taxon>Neopterygii</taxon>
        <taxon>Teleostei</taxon>
        <taxon>Neoteleostei</taxon>
        <taxon>Acanthomorphata</taxon>
        <taxon>Ovalentaria</taxon>
        <taxon>Atherinomorphae</taxon>
        <taxon>Cyprinodontiformes</taxon>
        <taxon>Goodeidae</taxon>
        <taxon>Crenichthys</taxon>
    </lineage>
</organism>
<accession>A0AAV9SRS9</accession>
<gene>
    <name evidence="1" type="ORF">CRENBAI_019902</name>
</gene>
<comment type="caution">
    <text evidence="1">The sequence shown here is derived from an EMBL/GenBank/DDBJ whole genome shotgun (WGS) entry which is preliminary data.</text>
</comment>
<reference evidence="1 2" key="1">
    <citation type="submission" date="2021-06" db="EMBL/GenBank/DDBJ databases">
        <authorList>
            <person name="Palmer J.M."/>
        </authorList>
    </citation>
    <scope>NUCLEOTIDE SEQUENCE [LARGE SCALE GENOMIC DNA]</scope>
    <source>
        <strain evidence="1 2">MEX-2019</strain>
        <tissue evidence="1">Muscle</tissue>
    </source>
</reference>
<evidence type="ECO:0000313" key="2">
    <source>
        <dbReference type="Proteomes" id="UP001311232"/>
    </source>
</evidence>
<keyword evidence="2" id="KW-1185">Reference proteome</keyword>
<evidence type="ECO:0000313" key="1">
    <source>
        <dbReference type="EMBL" id="KAK5624026.1"/>
    </source>
</evidence>
<dbReference type="EMBL" id="JAHHUM010000006">
    <property type="protein sequence ID" value="KAK5624026.1"/>
    <property type="molecule type" value="Genomic_DNA"/>
</dbReference>